<dbReference type="AlphaFoldDB" id="A0A1Y3UWH1"/>
<dbReference type="Proteomes" id="UP001055048">
    <property type="component" value="Unassembled WGS sequence"/>
</dbReference>
<reference evidence="10" key="1">
    <citation type="submission" date="2017-04" db="EMBL/GenBank/DDBJ databases">
        <title>Function of individual gut microbiota members based on whole genome sequencing of pure cultures obtained from chicken caecum.</title>
        <authorList>
            <person name="Medvecky M."/>
            <person name="Cejkova D."/>
            <person name="Polansky O."/>
            <person name="Karasova D."/>
            <person name="Kubasova T."/>
            <person name="Cizek A."/>
            <person name="Rychlik I."/>
        </authorList>
    </citation>
    <scope>NUCLEOTIDE SEQUENCE [LARGE SCALE GENOMIC DNA]</scope>
    <source>
        <strain evidence="10">An67</strain>
    </source>
</reference>
<evidence type="ECO:0000313" key="8">
    <source>
        <dbReference type="EMBL" id="GKH14868.1"/>
    </source>
</evidence>
<feature type="transmembrane region" description="Helical" evidence="7">
    <location>
        <begin position="170"/>
        <end position="190"/>
    </location>
</feature>
<evidence type="ECO:0000313" key="10">
    <source>
        <dbReference type="Proteomes" id="UP000196329"/>
    </source>
</evidence>
<dbReference type="InterPro" id="IPR050833">
    <property type="entry name" value="Poly_Biosynth_Transport"/>
</dbReference>
<name>A0A1Y3UWH1_BACUN</name>
<evidence type="ECO:0000256" key="6">
    <source>
        <dbReference type="ARBA" id="ARBA00023136"/>
    </source>
</evidence>
<dbReference type="CDD" id="cd13127">
    <property type="entry name" value="MATE_tuaB_like"/>
    <property type="match status" value="1"/>
</dbReference>
<feature type="transmembrane region" description="Helical" evidence="7">
    <location>
        <begin position="43"/>
        <end position="67"/>
    </location>
</feature>
<reference evidence="8" key="3">
    <citation type="submission" date="2022-01" db="EMBL/GenBank/DDBJ databases">
        <title>Novel bile acid biosynthetic pathways are enriched in the microbiome of centenarians.</title>
        <authorList>
            <person name="Sato Y."/>
            <person name="Atarashi K."/>
            <person name="Plichta R.D."/>
            <person name="Arai Y."/>
            <person name="Sasajima S."/>
            <person name="Kearney M.S."/>
            <person name="Suda W."/>
            <person name="Takeshita K."/>
            <person name="Sasaki T."/>
            <person name="Okamoto S."/>
            <person name="Skelly N.A."/>
            <person name="Okamura Y."/>
            <person name="Vlamakis H."/>
            <person name="Li Y."/>
            <person name="Tanoue T."/>
            <person name="Takei H."/>
            <person name="Nittono H."/>
            <person name="Narushima S."/>
            <person name="Irie J."/>
            <person name="Itoh H."/>
            <person name="Moriya K."/>
            <person name="Sugiura Y."/>
            <person name="Suematsu M."/>
            <person name="Moritoki N."/>
            <person name="Shibata S."/>
            <person name="Littman R.D."/>
            <person name="Fischbach A.M."/>
            <person name="Uwamino Y."/>
            <person name="Inoue T."/>
            <person name="Honda A."/>
            <person name="Hattori M."/>
            <person name="Murai T."/>
            <person name="Xavier J.R."/>
            <person name="Hirose N."/>
            <person name="Honda K."/>
        </authorList>
    </citation>
    <scope>NUCLEOTIDE SEQUENCE</scope>
    <source>
        <strain evidence="8">CE91-St12</strain>
    </source>
</reference>
<proteinExistence type="inferred from homology"/>
<feature type="transmembrane region" description="Helical" evidence="7">
    <location>
        <begin position="441"/>
        <end position="459"/>
    </location>
</feature>
<comment type="similarity">
    <text evidence="2">Belongs to the polysaccharide synthase family.</text>
</comment>
<keyword evidence="4 7" id="KW-0812">Transmembrane</keyword>
<dbReference type="EMBL" id="BQNL01000001">
    <property type="protein sequence ID" value="GKH14868.1"/>
    <property type="molecule type" value="Genomic_DNA"/>
</dbReference>
<feature type="transmembrane region" description="Helical" evidence="7">
    <location>
        <begin position="419"/>
        <end position="435"/>
    </location>
</feature>
<dbReference type="EMBL" id="NFHS01000008">
    <property type="protein sequence ID" value="OUN53161.1"/>
    <property type="molecule type" value="Genomic_DNA"/>
</dbReference>
<accession>A0A1Y3UWH1</accession>
<feature type="transmembrane region" description="Helical" evidence="7">
    <location>
        <begin position="352"/>
        <end position="371"/>
    </location>
</feature>
<feature type="transmembrane region" description="Helical" evidence="7">
    <location>
        <begin position="79"/>
        <end position="99"/>
    </location>
</feature>
<feature type="transmembrane region" description="Helical" evidence="7">
    <location>
        <begin position="377"/>
        <end position="398"/>
    </location>
</feature>
<dbReference type="PANTHER" id="PTHR30250">
    <property type="entry name" value="PST FAMILY PREDICTED COLANIC ACID TRANSPORTER"/>
    <property type="match status" value="1"/>
</dbReference>
<reference evidence="9" key="2">
    <citation type="journal article" date="2018" name="BMC Genomics">
        <title>Whole genome sequencing and function prediction of 133 gut anaerobes isolated from chicken caecum in pure cultures.</title>
        <authorList>
            <person name="Medvecky M."/>
            <person name="Cejkova D."/>
            <person name="Polansky O."/>
            <person name="Karasova D."/>
            <person name="Kubasova T."/>
            <person name="Cizek A."/>
            <person name="Rychlik I."/>
        </authorList>
    </citation>
    <scope>NUCLEOTIDE SEQUENCE</scope>
    <source>
        <strain evidence="9">An67</strain>
    </source>
</reference>
<feature type="transmembrane region" description="Helical" evidence="7">
    <location>
        <begin position="287"/>
        <end position="305"/>
    </location>
</feature>
<evidence type="ECO:0000256" key="1">
    <source>
        <dbReference type="ARBA" id="ARBA00004651"/>
    </source>
</evidence>
<comment type="subcellular location">
    <subcellularLocation>
        <location evidence="1">Cell membrane</location>
        <topology evidence="1">Multi-pass membrane protein</topology>
    </subcellularLocation>
</comment>
<evidence type="ECO:0000256" key="2">
    <source>
        <dbReference type="ARBA" id="ARBA00007430"/>
    </source>
</evidence>
<dbReference type="Pfam" id="PF13440">
    <property type="entry name" value="Polysacc_synt_3"/>
    <property type="match status" value="1"/>
</dbReference>
<dbReference type="Proteomes" id="UP000196329">
    <property type="component" value="Unassembled WGS sequence"/>
</dbReference>
<keyword evidence="5 7" id="KW-1133">Transmembrane helix</keyword>
<feature type="transmembrane region" description="Helical" evidence="7">
    <location>
        <begin position="111"/>
        <end position="132"/>
    </location>
</feature>
<feature type="transmembrane region" description="Helical" evidence="7">
    <location>
        <begin position="317"/>
        <end position="340"/>
    </location>
</feature>
<organism evidence="9 10">
    <name type="scientific">Bacteroides uniformis</name>
    <dbReference type="NCBI Taxonomy" id="820"/>
    <lineage>
        <taxon>Bacteria</taxon>
        <taxon>Pseudomonadati</taxon>
        <taxon>Bacteroidota</taxon>
        <taxon>Bacteroidia</taxon>
        <taxon>Bacteroidales</taxon>
        <taxon>Bacteroidaceae</taxon>
        <taxon>Bacteroides</taxon>
    </lineage>
</organism>
<evidence type="ECO:0000256" key="5">
    <source>
        <dbReference type="ARBA" id="ARBA00022989"/>
    </source>
</evidence>
<evidence type="ECO:0000256" key="4">
    <source>
        <dbReference type="ARBA" id="ARBA00022692"/>
    </source>
</evidence>
<keyword evidence="6 7" id="KW-0472">Membrane</keyword>
<feature type="transmembrane region" description="Helical" evidence="7">
    <location>
        <begin position="144"/>
        <end position="164"/>
    </location>
</feature>
<protein>
    <submittedName>
        <fullName evidence="9">Lipopolysaccharide biosynthesis protein</fullName>
    </submittedName>
</protein>
<evidence type="ECO:0000256" key="3">
    <source>
        <dbReference type="ARBA" id="ARBA00022475"/>
    </source>
</evidence>
<evidence type="ECO:0000256" key="7">
    <source>
        <dbReference type="SAM" id="Phobius"/>
    </source>
</evidence>
<sequence length="479" mass="53269">MVQSNVVIKSLLWKVGERVFVQGVGLLVQVILARLLMPEDFACLAIITAIVNYLGLFVQGGLAVAVVQKKDFTQKDVSTLTLISLFAAMIMYVCLFFAASEISNYYNVGDLLWPIRVMGLSLFLFAFYSIQTGLLQRKMMFRTIFFRSILATPLSGVIGIAMAYMGYGVWALIAFNISNILSIVIFMNLIPELRLRIGFSLQSAKELYTFSIKILGTSLISSGSDTVRTLTIGKYYNPSQLAYFDRGLSYSSLVTQVVNTSLSSVLLPVLSRSQENKEQLLLVARKSVGMSSFIMIPTLVLVALISKPLVLIVLSEKWLPCAMFLSLFCLLRIPGVITSIDKQAYYALGKSQIGLFYEIGLLLLNLCSLFATVQISVIAVAIGFLVIEYIGNASLMFISARVYGYSLYNRICDVGKPTLNALFMATIVYIISLIVDNDVLLLFIQLFVGAISYIFFAILSRDRNLQLIINKIKRLNFNK</sequence>
<evidence type="ECO:0000313" key="9">
    <source>
        <dbReference type="EMBL" id="OUN53161.1"/>
    </source>
</evidence>
<dbReference type="GO" id="GO:0005886">
    <property type="term" value="C:plasma membrane"/>
    <property type="evidence" value="ECO:0007669"/>
    <property type="project" value="UniProtKB-SubCell"/>
</dbReference>
<dbReference type="RefSeq" id="WP_087333111.1">
    <property type="nucleotide sequence ID" value="NZ_BQNL01000001.1"/>
</dbReference>
<keyword evidence="3" id="KW-1003">Cell membrane</keyword>
<dbReference type="PANTHER" id="PTHR30250:SF10">
    <property type="entry name" value="LIPOPOLYSACCHARIDE BIOSYNTHESIS PROTEIN WZXC"/>
    <property type="match status" value="1"/>
</dbReference>
<gene>
    <name evidence="9" type="ORF">B5G17_15155</name>
    <name evidence="8" type="ORF">CE91St12_30780</name>
</gene>
<comment type="caution">
    <text evidence="9">The sequence shown here is derived from an EMBL/GenBank/DDBJ whole genome shotgun (WGS) entry which is preliminary data.</text>
</comment>